<dbReference type="FunFam" id="3.30.160.60:FF:000400">
    <property type="entry name" value="Zinc finger protein 276"/>
    <property type="match status" value="1"/>
</dbReference>
<evidence type="ECO:0000313" key="14">
    <source>
        <dbReference type="EMBL" id="OCT56536.1"/>
    </source>
</evidence>
<name>A0A974BR98_XENLA</name>
<feature type="compositionally biased region" description="Polar residues" evidence="12">
    <location>
        <begin position="37"/>
        <end position="51"/>
    </location>
</feature>
<evidence type="ECO:0000256" key="7">
    <source>
        <dbReference type="ARBA" id="ARBA00023015"/>
    </source>
</evidence>
<evidence type="ECO:0000256" key="9">
    <source>
        <dbReference type="ARBA" id="ARBA00023163"/>
    </source>
</evidence>
<accession>A0A974BR98</accession>
<evidence type="ECO:0000256" key="8">
    <source>
        <dbReference type="ARBA" id="ARBA00023125"/>
    </source>
</evidence>
<proteinExistence type="predicted"/>
<evidence type="ECO:0000256" key="5">
    <source>
        <dbReference type="ARBA" id="ARBA00022771"/>
    </source>
</evidence>
<keyword evidence="9" id="KW-0804">Transcription</keyword>
<dbReference type="PROSITE" id="PS50157">
    <property type="entry name" value="ZINC_FINGER_C2H2_2"/>
    <property type="match status" value="1"/>
</dbReference>
<keyword evidence="5 11" id="KW-0863">Zinc-finger</keyword>
<evidence type="ECO:0000256" key="2">
    <source>
        <dbReference type="ARBA" id="ARBA00004123"/>
    </source>
</evidence>
<sequence length="76" mass="8578">MTKYKAEADLKFACDQCVKSFEKAHNLNVHMSIVHPLTQSPAKQPDTPSGTTEEEVLKPDLTQQAPTLKKYKHKIL</sequence>
<dbReference type="GO" id="GO:0008270">
    <property type="term" value="F:zinc ion binding"/>
    <property type="evidence" value="ECO:0007669"/>
    <property type="project" value="UniProtKB-KW"/>
</dbReference>
<evidence type="ECO:0000256" key="6">
    <source>
        <dbReference type="ARBA" id="ARBA00022833"/>
    </source>
</evidence>
<evidence type="ECO:0000256" key="11">
    <source>
        <dbReference type="PROSITE-ProRule" id="PRU00042"/>
    </source>
</evidence>
<comment type="function">
    <text evidence="1">May be involved in transcriptional regulation.</text>
</comment>
<feature type="region of interest" description="Disordered" evidence="12">
    <location>
        <begin position="36"/>
        <end position="65"/>
    </location>
</feature>
<dbReference type="InterPro" id="IPR013087">
    <property type="entry name" value="Znf_C2H2_type"/>
</dbReference>
<gene>
    <name evidence="14" type="ORF">XELAEV_18004707mg</name>
</gene>
<dbReference type="GO" id="GO:0005634">
    <property type="term" value="C:nucleus"/>
    <property type="evidence" value="ECO:0007669"/>
    <property type="project" value="UniProtKB-SubCell"/>
</dbReference>
<dbReference type="GO" id="GO:0003677">
    <property type="term" value="F:DNA binding"/>
    <property type="evidence" value="ECO:0007669"/>
    <property type="project" value="UniProtKB-KW"/>
</dbReference>
<evidence type="ECO:0000256" key="4">
    <source>
        <dbReference type="ARBA" id="ARBA00022737"/>
    </source>
</evidence>
<keyword evidence="4" id="KW-0677">Repeat</keyword>
<dbReference type="EMBL" id="KV467266">
    <property type="protein sequence ID" value="OCT56536.1"/>
    <property type="molecule type" value="Genomic_DNA"/>
</dbReference>
<dbReference type="PROSITE" id="PS00028">
    <property type="entry name" value="ZINC_FINGER_C2H2_1"/>
    <property type="match status" value="1"/>
</dbReference>
<dbReference type="Proteomes" id="UP000694892">
    <property type="component" value="Unassembled WGS sequence"/>
</dbReference>
<dbReference type="Gene3D" id="3.30.160.60">
    <property type="entry name" value="Classic Zinc Finger"/>
    <property type="match status" value="1"/>
</dbReference>
<evidence type="ECO:0000256" key="1">
    <source>
        <dbReference type="ARBA" id="ARBA00003767"/>
    </source>
</evidence>
<dbReference type="AlphaFoldDB" id="A0A974BR98"/>
<feature type="domain" description="C2H2-type" evidence="13">
    <location>
        <begin position="12"/>
        <end position="40"/>
    </location>
</feature>
<evidence type="ECO:0000256" key="12">
    <source>
        <dbReference type="SAM" id="MobiDB-lite"/>
    </source>
</evidence>
<organism evidence="14">
    <name type="scientific">Xenopus laevis</name>
    <name type="common">African clawed frog</name>
    <dbReference type="NCBI Taxonomy" id="8355"/>
    <lineage>
        <taxon>Eukaryota</taxon>
        <taxon>Metazoa</taxon>
        <taxon>Chordata</taxon>
        <taxon>Craniata</taxon>
        <taxon>Vertebrata</taxon>
        <taxon>Euteleostomi</taxon>
        <taxon>Amphibia</taxon>
        <taxon>Batrachia</taxon>
        <taxon>Anura</taxon>
        <taxon>Pipoidea</taxon>
        <taxon>Pipidae</taxon>
        <taxon>Xenopodinae</taxon>
        <taxon>Xenopus</taxon>
        <taxon>Xenopus</taxon>
    </lineage>
</organism>
<keyword evidence="3" id="KW-0479">Metal-binding</keyword>
<comment type="subcellular location">
    <subcellularLocation>
        <location evidence="2">Nucleus</location>
    </subcellularLocation>
</comment>
<keyword evidence="7" id="KW-0805">Transcription regulation</keyword>
<evidence type="ECO:0000256" key="10">
    <source>
        <dbReference type="ARBA" id="ARBA00023242"/>
    </source>
</evidence>
<keyword evidence="8" id="KW-0238">DNA-binding</keyword>
<reference evidence="14" key="1">
    <citation type="submission" date="2016-05" db="EMBL/GenBank/DDBJ databases">
        <title>WGS assembly of Xenopus laevis.</title>
        <authorList>
            <person name="Session A."/>
            <person name="Uno Y."/>
            <person name="Kwon T."/>
            <person name="Chapman J."/>
            <person name="Toyoda A."/>
            <person name="Takahashi S."/>
            <person name="Fukui A."/>
            <person name="Hikosaka A."/>
            <person name="Putnam N."/>
            <person name="Stites J."/>
            <person name="Van Heeringen S."/>
            <person name="Quigley I."/>
            <person name="Heinz S."/>
            <person name="Hellsten U."/>
            <person name="Lyons J."/>
            <person name="Suzuki A."/>
            <person name="Kondo M."/>
            <person name="Ogino H."/>
            <person name="Ochi H."/>
            <person name="Bogdanovic O."/>
            <person name="Lister R."/>
            <person name="Georgiou G."/>
            <person name="Paranjpe S."/>
            <person name="Van Kruijsbergen I."/>
            <person name="Mozaffari S."/>
            <person name="Shu S."/>
            <person name="Schmutz J."/>
            <person name="Jenkins J."/>
            <person name="Grimwood J."/>
            <person name="Carlson J."/>
            <person name="Mitros T."/>
            <person name="Simakov O."/>
            <person name="Heald R."/>
            <person name="Miller K."/>
            <person name="Haudenschild C."/>
            <person name="Kuroki Y."/>
            <person name="Tanaka T."/>
            <person name="Michiue T."/>
            <person name="Watanabe M."/>
            <person name="Kinoshita T."/>
            <person name="Ohta Y."/>
            <person name="Mawaribuchi S."/>
            <person name="Suzuki Y."/>
            <person name="Haramoto Y."/>
            <person name="Yamamoto T."/>
            <person name="Takagi C."/>
            <person name="Kitzman J."/>
            <person name="Shendure J."/>
            <person name="Nakayama T."/>
            <person name="Izutsu Y."/>
            <person name="Robert J."/>
            <person name="Dichmann D."/>
            <person name="Flajnik M."/>
            <person name="Houston D."/>
            <person name="Marcotte E."/>
            <person name="Wallingford J."/>
            <person name="Ito Y."/>
            <person name="Asashima M."/>
            <person name="Ueno N."/>
            <person name="Matsuda Y."/>
            <person name="Jan Veenstra G."/>
            <person name="Fujiyama A."/>
            <person name="Harland R."/>
            <person name="Taira M."/>
            <person name="Rokhsar D.S."/>
        </authorList>
    </citation>
    <scope>NUCLEOTIDE SEQUENCE</scope>
    <source>
        <strain evidence="14">J</strain>
        <tissue evidence="14">Blood</tissue>
    </source>
</reference>
<protein>
    <recommendedName>
        <fullName evidence="13">C2H2-type domain-containing protein</fullName>
    </recommendedName>
</protein>
<evidence type="ECO:0000259" key="13">
    <source>
        <dbReference type="PROSITE" id="PS50157"/>
    </source>
</evidence>
<keyword evidence="6" id="KW-0862">Zinc</keyword>
<keyword evidence="10" id="KW-0539">Nucleus</keyword>
<evidence type="ECO:0000256" key="3">
    <source>
        <dbReference type="ARBA" id="ARBA00022723"/>
    </source>
</evidence>